<reference evidence="1" key="2">
    <citation type="journal article" date="2015" name="Fish Shellfish Immunol.">
        <title>Early steps in the European eel (Anguilla anguilla)-Vibrio vulnificus interaction in the gills: Role of the RtxA13 toxin.</title>
        <authorList>
            <person name="Callol A."/>
            <person name="Pajuelo D."/>
            <person name="Ebbesson L."/>
            <person name="Teles M."/>
            <person name="MacKenzie S."/>
            <person name="Amaro C."/>
        </authorList>
    </citation>
    <scope>NUCLEOTIDE SEQUENCE</scope>
</reference>
<name>A0A0E9WIC6_ANGAN</name>
<protein>
    <submittedName>
        <fullName evidence="1">Uncharacterized protein</fullName>
    </submittedName>
</protein>
<dbReference type="EMBL" id="GBXM01019272">
    <property type="protein sequence ID" value="JAH89305.1"/>
    <property type="molecule type" value="Transcribed_RNA"/>
</dbReference>
<evidence type="ECO:0000313" key="1">
    <source>
        <dbReference type="EMBL" id="JAH89305.1"/>
    </source>
</evidence>
<proteinExistence type="predicted"/>
<organism evidence="1">
    <name type="scientific">Anguilla anguilla</name>
    <name type="common">European freshwater eel</name>
    <name type="synonym">Muraena anguilla</name>
    <dbReference type="NCBI Taxonomy" id="7936"/>
    <lineage>
        <taxon>Eukaryota</taxon>
        <taxon>Metazoa</taxon>
        <taxon>Chordata</taxon>
        <taxon>Craniata</taxon>
        <taxon>Vertebrata</taxon>
        <taxon>Euteleostomi</taxon>
        <taxon>Actinopterygii</taxon>
        <taxon>Neopterygii</taxon>
        <taxon>Teleostei</taxon>
        <taxon>Anguilliformes</taxon>
        <taxon>Anguillidae</taxon>
        <taxon>Anguilla</taxon>
    </lineage>
</organism>
<accession>A0A0E9WIC6</accession>
<sequence length="81" mass="9069">MQTFVQFYSQETSVARCVHRLEVIPMQPSVKSHTFFVKMGRRTDDVGGPGGAAIKKIHSHLRLQSRWLVGKPVFATDVPAC</sequence>
<dbReference type="AlphaFoldDB" id="A0A0E9WIC6"/>
<reference evidence="1" key="1">
    <citation type="submission" date="2014-11" db="EMBL/GenBank/DDBJ databases">
        <authorList>
            <person name="Amaro Gonzalez C."/>
        </authorList>
    </citation>
    <scope>NUCLEOTIDE SEQUENCE</scope>
</reference>